<feature type="domain" description="Mce/MlaD" evidence="3">
    <location>
        <begin position="41"/>
        <end position="114"/>
    </location>
</feature>
<evidence type="ECO:0000313" key="6">
    <source>
        <dbReference type="Proteomes" id="UP001432128"/>
    </source>
</evidence>
<accession>A0AAU4K5F1</accession>
<keyword evidence="6" id="KW-1185">Reference proteome</keyword>
<feature type="transmembrane region" description="Helical" evidence="2">
    <location>
        <begin position="12"/>
        <end position="32"/>
    </location>
</feature>
<keyword evidence="2" id="KW-0472">Membrane</keyword>
<dbReference type="Pfam" id="PF02470">
    <property type="entry name" value="MlaD"/>
    <property type="match status" value="1"/>
</dbReference>
<dbReference type="Proteomes" id="UP001432128">
    <property type="component" value="Chromosome"/>
</dbReference>
<sequence>MNLTRTIRWKLVVFAVISVIAVAVVGVLYAQLPQQAGIGRYAVTVDMTSAGGLYPNANVTYRGSVVGRVTAVEATDIGARARLSISSDAHIAADLDATIAPMSAVGEMYVALDPRNGADPHRDLTDGAVIGADRVRLPTPVSDAVAQVQSLLASVDATNLRVVIDESFTALDGQGPALRSLVDSVSDIMAEAADTITPTATVIDRLGPVLDSQVDSADAIGAWAASLARVTGSLAGSDAALRGVLARAPGAASEATALFDDVAPTVGILLANLTTVEQVLAVYNPALEQVLVLYPPLIAATQGTGLVNADDPGQNTFFAAAGLNDPPPCITGFLDPSQRRSPADLSPAPAPKNLYCKVDPSDPRSVRGARNLPCLEYPGYRAATVTLCRQLAGGRAPRLPTAPVVAPASDAVSTPRPVVAARQYDPRRGEFVADDDRVTRVTGVRAHGPIPLRDLLVPPA</sequence>
<dbReference type="InterPro" id="IPR024516">
    <property type="entry name" value="Mce_C"/>
</dbReference>
<reference evidence="5 6" key="1">
    <citation type="submission" date="2022-10" db="EMBL/GenBank/DDBJ databases">
        <title>The complete genomes of actinobacterial strains from the NBC collection.</title>
        <authorList>
            <person name="Joergensen T.S."/>
            <person name="Alvarez Arevalo M."/>
            <person name="Sterndorff E.B."/>
            <person name="Faurdal D."/>
            <person name="Vuksanovic O."/>
            <person name="Mourched A.-S."/>
            <person name="Charusanti P."/>
            <person name="Shaw S."/>
            <person name="Blin K."/>
            <person name="Weber T."/>
        </authorList>
    </citation>
    <scope>NUCLEOTIDE SEQUENCE [LARGE SCALE GENOMIC DNA]</scope>
    <source>
        <strain evidence="5 6">NBC_00319</strain>
    </source>
</reference>
<protein>
    <submittedName>
        <fullName evidence="5">MCE family protein</fullName>
    </submittedName>
</protein>
<dbReference type="RefSeq" id="WP_328858331.1">
    <property type="nucleotide sequence ID" value="NZ_CP108021.1"/>
</dbReference>
<keyword evidence="2" id="KW-0812">Transmembrane</keyword>
<evidence type="ECO:0000259" key="4">
    <source>
        <dbReference type="Pfam" id="PF11887"/>
    </source>
</evidence>
<dbReference type="PANTHER" id="PTHR33371:SF16">
    <property type="entry name" value="MCE-FAMILY PROTEIN MCE3F"/>
    <property type="match status" value="1"/>
</dbReference>
<dbReference type="KEGG" id="whr:OG579_05200"/>
<organism evidence="5 6">
    <name type="scientific">Williamsia herbipolensis</name>
    <dbReference type="NCBI Taxonomy" id="1603258"/>
    <lineage>
        <taxon>Bacteria</taxon>
        <taxon>Bacillati</taxon>
        <taxon>Actinomycetota</taxon>
        <taxon>Actinomycetes</taxon>
        <taxon>Mycobacteriales</taxon>
        <taxon>Nocardiaceae</taxon>
        <taxon>Williamsia</taxon>
    </lineage>
</organism>
<proteinExistence type="predicted"/>
<evidence type="ECO:0000256" key="2">
    <source>
        <dbReference type="SAM" id="Phobius"/>
    </source>
</evidence>
<dbReference type="Pfam" id="PF11887">
    <property type="entry name" value="Mce4_CUP1"/>
    <property type="match status" value="1"/>
</dbReference>
<keyword evidence="2" id="KW-1133">Transmembrane helix</keyword>
<dbReference type="InterPro" id="IPR005693">
    <property type="entry name" value="Mce"/>
</dbReference>
<dbReference type="NCBIfam" id="TIGR00996">
    <property type="entry name" value="Mtu_fam_mce"/>
    <property type="match status" value="1"/>
</dbReference>
<name>A0AAU4K5F1_9NOCA</name>
<dbReference type="AlphaFoldDB" id="A0AAU4K5F1"/>
<dbReference type="GO" id="GO:0005576">
    <property type="term" value="C:extracellular region"/>
    <property type="evidence" value="ECO:0007669"/>
    <property type="project" value="TreeGrafter"/>
</dbReference>
<evidence type="ECO:0000256" key="1">
    <source>
        <dbReference type="SAM" id="MobiDB-lite"/>
    </source>
</evidence>
<dbReference type="InterPro" id="IPR052336">
    <property type="entry name" value="MlaD_Phospholipid_Transporter"/>
</dbReference>
<dbReference type="PANTHER" id="PTHR33371">
    <property type="entry name" value="INTERMEMBRANE PHOSPHOLIPID TRANSPORT SYSTEM BINDING PROTEIN MLAD-RELATED"/>
    <property type="match status" value="1"/>
</dbReference>
<feature type="region of interest" description="Disordered" evidence="1">
    <location>
        <begin position="334"/>
        <end position="354"/>
    </location>
</feature>
<evidence type="ECO:0000259" key="3">
    <source>
        <dbReference type="Pfam" id="PF02470"/>
    </source>
</evidence>
<feature type="domain" description="Mammalian cell entry C-terminal" evidence="4">
    <location>
        <begin position="122"/>
        <end position="291"/>
    </location>
</feature>
<evidence type="ECO:0000313" key="5">
    <source>
        <dbReference type="EMBL" id="WUM21202.1"/>
    </source>
</evidence>
<dbReference type="InterPro" id="IPR003399">
    <property type="entry name" value="Mce/MlaD"/>
</dbReference>
<dbReference type="EMBL" id="CP108021">
    <property type="protein sequence ID" value="WUM21202.1"/>
    <property type="molecule type" value="Genomic_DNA"/>
</dbReference>
<gene>
    <name evidence="5" type="ORF">OG579_05200</name>
</gene>